<protein>
    <submittedName>
        <fullName evidence="1">Uncharacterized protein</fullName>
    </submittedName>
</protein>
<name>A0A6A1R0M3_9BURK</name>
<accession>A0A6A1R0M3</accession>
<comment type="caution">
    <text evidence="1">The sequence shown here is derived from an EMBL/GenBank/DDBJ whole genome shotgun (WGS) entry which is preliminary data.</text>
</comment>
<sequence length="100" mass="11147">MAADMSECIYEKMDFGQLALEKLGNVPENFRLYVAGIKPEPPKEWTHMEVTGAEFRAPKAGPNQGKLSIMVPGTRRSVKLMRAELEEYRASTVVTKESSA</sequence>
<proteinExistence type="predicted"/>
<reference evidence="1" key="1">
    <citation type="submission" date="2019-09" db="EMBL/GenBank/DDBJ databases">
        <title>Draft genome sequences of 48 bacterial type strains from the CCUG.</title>
        <authorList>
            <person name="Tunovic T."/>
            <person name="Pineiro-Iglesias B."/>
            <person name="Unosson C."/>
            <person name="Inganas E."/>
            <person name="Ohlen M."/>
            <person name="Cardew S."/>
            <person name="Jensie-Markopoulos S."/>
            <person name="Salva-Serra F."/>
            <person name="Jaen-Luchoro D."/>
            <person name="Karlsson R."/>
            <person name="Svensson-Stadler L."/>
            <person name="Chun J."/>
            <person name="Moore E."/>
        </authorList>
    </citation>
    <scope>NUCLEOTIDE SEQUENCE</scope>
    <source>
        <strain evidence="1">CCUG 15333</strain>
    </source>
</reference>
<gene>
    <name evidence="1" type="ORF">F7P80_12140</name>
</gene>
<dbReference type="AlphaFoldDB" id="A0A6A1R0M3"/>
<dbReference type="RefSeq" id="WP_151045026.1">
    <property type="nucleotide sequence ID" value="NZ_CATYED010000010.1"/>
</dbReference>
<evidence type="ECO:0000313" key="1">
    <source>
        <dbReference type="EMBL" id="KAB0585877.1"/>
    </source>
</evidence>
<dbReference type="EMBL" id="VZOT01000009">
    <property type="protein sequence ID" value="KAB0585877.1"/>
    <property type="molecule type" value="Genomic_DNA"/>
</dbReference>
<organism evidence="1">
    <name type="scientific">Comamonas kerstersii</name>
    <dbReference type="NCBI Taxonomy" id="225992"/>
    <lineage>
        <taxon>Bacteria</taxon>
        <taxon>Pseudomonadati</taxon>
        <taxon>Pseudomonadota</taxon>
        <taxon>Betaproteobacteria</taxon>
        <taxon>Burkholderiales</taxon>
        <taxon>Comamonadaceae</taxon>
        <taxon>Comamonas</taxon>
    </lineage>
</organism>